<gene>
    <name evidence="2" type="ORF">HOO65_011317</name>
</gene>
<sequence>MPQDATRKTSGNTPAERERNLAIAMGRKLIAMERKQTGLRGVHPKPSSGDPRLTRKRPPASYEFAKTLKARPESSQSRKYPSTHVRVTGRLDFYVLGEDVPVLTENETKNGPWGKSQTTR</sequence>
<reference evidence="2 3" key="1">
    <citation type="submission" date="2020-05" db="EMBL/GenBank/DDBJ databases">
        <title>Ceratocystis lukuohia genome.</title>
        <authorList>
            <person name="Harrington T.C."/>
            <person name="Kim K."/>
            <person name="Mayers C.G."/>
        </authorList>
    </citation>
    <scope>NUCLEOTIDE SEQUENCE [LARGE SCALE GENOMIC DNA]</scope>
    <source>
        <strain evidence="2 3">C4212</strain>
    </source>
</reference>
<dbReference type="GeneID" id="98115562"/>
<protein>
    <submittedName>
        <fullName evidence="2">Uncharacterized protein</fullName>
    </submittedName>
</protein>
<dbReference type="Proteomes" id="UP001610728">
    <property type="component" value="Unassembled WGS sequence"/>
</dbReference>
<dbReference type="EMBL" id="JABSNW010000001">
    <property type="protein sequence ID" value="KAL2891959.1"/>
    <property type="molecule type" value="Genomic_DNA"/>
</dbReference>
<comment type="caution">
    <text evidence="2">The sequence shown here is derived from an EMBL/GenBank/DDBJ whole genome shotgun (WGS) entry which is preliminary data.</text>
</comment>
<evidence type="ECO:0000256" key="1">
    <source>
        <dbReference type="SAM" id="MobiDB-lite"/>
    </source>
</evidence>
<keyword evidence="3" id="KW-1185">Reference proteome</keyword>
<name>A0ABR4MUM6_9PEZI</name>
<accession>A0ABR4MUM6</accession>
<evidence type="ECO:0000313" key="2">
    <source>
        <dbReference type="EMBL" id="KAL2891959.1"/>
    </source>
</evidence>
<dbReference type="RefSeq" id="XP_070863138.1">
    <property type="nucleotide sequence ID" value="XM_070999943.1"/>
</dbReference>
<feature type="region of interest" description="Disordered" evidence="1">
    <location>
        <begin position="34"/>
        <end position="61"/>
    </location>
</feature>
<proteinExistence type="predicted"/>
<organism evidence="2 3">
    <name type="scientific">Ceratocystis lukuohia</name>
    <dbReference type="NCBI Taxonomy" id="2019550"/>
    <lineage>
        <taxon>Eukaryota</taxon>
        <taxon>Fungi</taxon>
        <taxon>Dikarya</taxon>
        <taxon>Ascomycota</taxon>
        <taxon>Pezizomycotina</taxon>
        <taxon>Sordariomycetes</taxon>
        <taxon>Hypocreomycetidae</taxon>
        <taxon>Microascales</taxon>
        <taxon>Ceratocystidaceae</taxon>
        <taxon>Ceratocystis</taxon>
    </lineage>
</organism>
<evidence type="ECO:0000313" key="3">
    <source>
        <dbReference type="Proteomes" id="UP001610728"/>
    </source>
</evidence>